<keyword evidence="2 11" id="KW-0031">Aminopeptidase</keyword>
<organism evidence="11 12">
    <name type="scientific">Paenibacillus thiaminolyticus</name>
    <name type="common">Bacillus thiaminolyticus</name>
    <dbReference type="NCBI Taxonomy" id="49283"/>
    <lineage>
        <taxon>Bacteria</taxon>
        <taxon>Bacillati</taxon>
        <taxon>Bacillota</taxon>
        <taxon>Bacilli</taxon>
        <taxon>Bacillales</taxon>
        <taxon>Paenibacillaceae</taxon>
        <taxon>Paenibacillus</taxon>
    </lineage>
</organism>
<feature type="domain" description="Cytosol aminopeptidase" evidence="9">
    <location>
        <begin position="161"/>
        <end position="465"/>
    </location>
</feature>
<proteinExistence type="inferred from homology"/>
<dbReference type="PANTHER" id="PTHR11963">
    <property type="entry name" value="LEUCINE AMINOPEPTIDASE-RELATED"/>
    <property type="match status" value="1"/>
</dbReference>
<evidence type="ECO:0000256" key="5">
    <source>
        <dbReference type="ARBA" id="ARBA00033172"/>
    </source>
</evidence>
<evidence type="ECO:0000256" key="3">
    <source>
        <dbReference type="ARBA" id="ARBA00022670"/>
    </source>
</evidence>
<dbReference type="InterPro" id="IPR011356">
    <property type="entry name" value="Leucine_aapep/pepB"/>
</dbReference>
<dbReference type="GO" id="GO:0006508">
    <property type="term" value="P:proteolysis"/>
    <property type="evidence" value="ECO:0007669"/>
    <property type="project" value="UniProtKB-KW"/>
</dbReference>
<dbReference type="AlphaFoldDB" id="A0A3A3GIF3"/>
<reference evidence="11 12" key="1">
    <citation type="submission" date="2018-09" db="EMBL/GenBank/DDBJ databases">
        <title>Paenibacillus SK2017-BO5.</title>
        <authorList>
            <person name="Piskunova J.V."/>
            <person name="Dubiley S.A."/>
            <person name="Severinov K.V."/>
        </authorList>
    </citation>
    <scope>NUCLEOTIDE SEQUENCE [LARGE SCALE GENOMIC DNA]</scope>
    <source>
        <strain evidence="11 12">BO5</strain>
    </source>
</reference>
<dbReference type="InterPro" id="IPR043472">
    <property type="entry name" value="Macro_dom-like"/>
</dbReference>
<evidence type="ECO:0000259" key="9">
    <source>
        <dbReference type="Pfam" id="PF00883"/>
    </source>
</evidence>
<protein>
    <recommendedName>
        <fullName evidence="7">Probable cytosol aminopeptidase</fullName>
    </recommendedName>
    <alternativeName>
        <fullName evidence="8">Leucine aminopeptidase</fullName>
    </alternativeName>
    <alternativeName>
        <fullName evidence="5">Leucyl aminopeptidase</fullName>
    </alternativeName>
</protein>
<dbReference type="OrthoDB" id="9809354at2"/>
<evidence type="ECO:0000256" key="6">
    <source>
        <dbReference type="ARBA" id="ARBA00049972"/>
    </source>
</evidence>
<dbReference type="SUPFAM" id="SSF52949">
    <property type="entry name" value="Macro domain-like"/>
    <property type="match status" value="1"/>
</dbReference>
<dbReference type="GO" id="GO:0030145">
    <property type="term" value="F:manganese ion binding"/>
    <property type="evidence" value="ECO:0007669"/>
    <property type="project" value="InterPro"/>
</dbReference>
<dbReference type="Pfam" id="PF00883">
    <property type="entry name" value="Peptidase_M17"/>
    <property type="match status" value="1"/>
</dbReference>
<evidence type="ECO:0000256" key="1">
    <source>
        <dbReference type="ARBA" id="ARBA00009528"/>
    </source>
</evidence>
<evidence type="ECO:0000256" key="4">
    <source>
        <dbReference type="ARBA" id="ARBA00022801"/>
    </source>
</evidence>
<dbReference type="PRINTS" id="PR00481">
    <property type="entry name" value="LAMNOPPTDASE"/>
</dbReference>
<evidence type="ECO:0000313" key="11">
    <source>
        <dbReference type="EMBL" id="RJG22922.1"/>
    </source>
</evidence>
<dbReference type="Gene3D" id="3.40.220.10">
    <property type="entry name" value="Leucine Aminopeptidase, subunit E, domain 1"/>
    <property type="match status" value="1"/>
</dbReference>
<dbReference type="InterPro" id="IPR008283">
    <property type="entry name" value="Peptidase_M17_N"/>
</dbReference>
<accession>A0A3A3GIF3</accession>
<evidence type="ECO:0000256" key="7">
    <source>
        <dbReference type="ARBA" id="ARBA00050021"/>
    </source>
</evidence>
<comment type="caution">
    <text evidence="11">The sequence shown here is derived from an EMBL/GenBank/DDBJ whole genome shotgun (WGS) entry which is preliminary data.</text>
</comment>
<gene>
    <name evidence="11" type="ORF">DQX05_15330</name>
</gene>
<name>A0A3A3GIF3_PANTH</name>
<evidence type="ECO:0000256" key="2">
    <source>
        <dbReference type="ARBA" id="ARBA00022438"/>
    </source>
</evidence>
<dbReference type="PANTHER" id="PTHR11963:SF20">
    <property type="entry name" value="PEPTIDASE B"/>
    <property type="match status" value="1"/>
</dbReference>
<comment type="similarity">
    <text evidence="1">Belongs to the peptidase M17 family.</text>
</comment>
<dbReference type="RefSeq" id="WP_119794444.1">
    <property type="nucleotide sequence ID" value="NZ_QYZD01000013.1"/>
</dbReference>
<feature type="domain" description="Peptidase M17 leucyl aminopeptidase N-terminal" evidence="10">
    <location>
        <begin position="40"/>
        <end position="127"/>
    </location>
</feature>
<dbReference type="EMBL" id="QYZD01000013">
    <property type="protein sequence ID" value="RJG22922.1"/>
    <property type="molecule type" value="Genomic_DNA"/>
</dbReference>
<dbReference type="GO" id="GO:0070006">
    <property type="term" value="F:metalloaminopeptidase activity"/>
    <property type="evidence" value="ECO:0007669"/>
    <property type="project" value="InterPro"/>
</dbReference>
<dbReference type="Gene3D" id="3.40.630.10">
    <property type="entry name" value="Zn peptidases"/>
    <property type="match status" value="1"/>
</dbReference>
<evidence type="ECO:0000313" key="12">
    <source>
        <dbReference type="Proteomes" id="UP000266177"/>
    </source>
</evidence>
<dbReference type="GO" id="GO:0005737">
    <property type="term" value="C:cytoplasm"/>
    <property type="evidence" value="ECO:0007669"/>
    <property type="project" value="InterPro"/>
</dbReference>
<dbReference type="Proteomes" id="UP000266177">
    <property type="component" value="Unassembled WGS sequence"/>
</dbReference>
<keyword evidence="3" id="KW-0645">Protease</keyword>
<dbReference type="Pfam" id="PF02789">
    <property type="entry name" value="Peptidase_M17_N"/>
    <property type="match status" value="1"/>
</dbReference>
<dbReference type="SUPFAM" id="SSF53187">
    <property type="entry name" value="Zn-dependent exopeptidases"/>
    <property type="match status" value="1"/>
</dbReference>
<sequence length="476" mass="50640">MKFTIGSTEAAQVIIYPIFLETAAAPFQSLPLHQHMGERGAVTWYYDKQDEQHQLLVGLGSLQSFEPEGLREAAGNAARAAEQHKLCTAAVCLDGCEDIGDMREAVAAWVEGWLLGTYAFDKYKSKQAVRYVETVRLALEPQAGLEEAIALGEARAAGIAFARDIGNEPANHMRPKTLAERVAARFAASGVQVACYEGEELAARQMCGLIGVGQGSPYPPVLIEMRYCTDPSMELIALVGKGITFDTGGISLKRDHDISDMRIDMGGAAAVIGAIEIIRRSGIRANVAAIIPAAENMPDGSALLPGDVLTYPNGVSVQVGNTDSEGRLVLADALIYANAIGAKEVVDMATLTYSCQGALGSKYAGIWGDEPTVSALRSLGRVTGEKVWELPLAEEYAGYLASDYADICNISRVGEAGAITAALFLRHFVHPSMRWAHIDMAAMKEAASTAGYVAAGATGYGARLLAEFVAERSRSS</sequence>
<dbReference type="CDD" id="cd00433">
    <property type="entry name" value="Peptidase_M17"/>
    <property type="match status" value="1"/>
</dbReference>
<evidence type="ECO:0000256" key="8">
    <source>
        <dbReference type="ARBA" id="ARBA00050061"/>
    </source>
</evidence>
<dbReference type="InterPro" id="IPR000819">
    <property type="entry name" value="Peptidase_M17_C"/>
</dbReference>
<comment type="function">
    <text evidence="6">Presumably involved in the processing and regular turnover of intracellular proteins. Catalyzes the removal of unsubstituted N-terminal amino acids from various peptides.</text>
</comment>
<keyword evidence="4" id="KW-0378">Hydrolase</keyword>
<evidence type="ECO:0000259" key="10">
    <source>
        <dbReference type="Pfam" id="PF02789"/>
    </source>
</evidence>